<dbReference type="PANTHER" id="PTHR30149:SF0">
    <property type="entry name" value="HYDROGENASE MATURATION FACTOR HYPD"/>
    <property type="match status" value="1"/>
</dbReference>
<keyword evidence="5" id="KW-1185">Reference proteome</keyword>
<evidence type="ECO:0000256" key="1">
    <source>
        <dbReference type="ARBA" id="ARBA00007888"/>
    </source>
</evidence>
<evidence type="ECO:0000313" key="4">
    <source>
        <dbReference type="EMBL" id="QAT17629.1"/>
    </source>
</evidence>
<evidence type="ECO:0000256" key="3">
    <source>
        <dbReference type="ARBA" id="ARBA00023004"/>
    </source>
</evidence>
<dbReference type="GO" id="GO:0070025">
    <property type="term" value="F:carbon monoxide binding"/>
    <property type="evidence" value="ECO:0007669"/>
    <property type="project" value="TreeGrafter"/>
</dbReference>
<evidence type="ECO:0000313" key="5">
    <source>
        <dbReference type="Proteomes" id="UP000287243"/>
    </source>
</evidence>
<organism evidence="4 5">
    <name type="scientific">Velamenicoccus archaeovorus</name>
    <dbReference type="NCBI Taxonomy" id="1930593"/>
    <lineage>
        <taxon>Bacteria</taxon>
        <taxon>Pseudomonadati</taxon>
        <taxon>Candidatus Omnitrophota</taxon>
        <taxon>Candidatus Velamenicoccus</taxon>
    </lineage>
</organism>
<dbReference type="InterPro" id="IPR042244">
    <property type="entry name" value="HypD_2_sf"/>
</dbReference>
<dbReference type="Gene3D" id="3.40.50.11740">
    <property type="entry name" value="HypD, alpha/beta domain 2"/>
    <property type="match status" value="2"/>
</dbReference>
<dbReference type="GO" id="GO:0005506">
    <property type="term" value="F:iron ion binding"/>
    <property type="evidence" value="ECO:0007669"/>
    <property type="project" value="TreeGrafter"/>
</dbReference>
<proteinExistence type="inferred from homology"/>
<name>A0A410P626_VELA1</name>
<dbReference type="OrthoDB" id="9770424at2"/>
<dbReference type="RefSeq" id="WP_128700561.1">
    <property type="nucleotide sequence ID" value="NZ_CP019384.1"/>
</dbReference>
<dbReference type="Gene3D" id="6.10.20.100">
    <property type="match status" value="1"/>
</dbReference>
<evidence type="ECO:0000256" key="2">
    <source>
        <dbReference type="ARBA" id="ARBA00022723"/>
    </source>
</evidence>
<protein>
    <submittedName>
        <fullName evidence="4">[NiFe] hydrogenase metallocenter assembly protein HypD</fullName>
    </submittedName>
</protein>
<dbReference type="PIRSF" id="PIRSF005622">
    <property type="entry name" value="Hydrgn_mat_hypD"/>
    <property type="match status" value="1"/>
</dbReference>
<gene>
    <name evidence="4" type="ORF">BU251_07820</name>
</gene>
<dbReference type="KEGG" id="vai:BU251_07820"/>
<sequence length="361" mass="39534">MKYVDDFRGAEACLAMARQINAAAADRSYRIMEVCGTHTAAIRRFGIPAMLSSRIRLISGPGCPVCVTSDAYLRNAFRMAADKNVTIATYPDMLRVPADGMSLQDLKAKGADVRAVNSALEVLEIARESEGRTVVFLAVGFETTAPATAILAQRARRERIKNLKIYSAHKTIPPALLSLGRDKELCLDGFLLPGHVSVVIGVQGYRRAMRSLRLPAVVTGFEPLDILSAILTIVDAARHRKAVLRNGYGRVVREGGNPKAVSLLKEVFVSKDSLWRGLGVIPGSGLFLRKPYDSLDARRTFSLRQEDECRLDNGCRCAGVLTGKIEPSACRYFGKQCIPQKPLGPCMVSREGTCRAFFETR</sequence>
<dbReference type="Proteomes" id="UP000287243">
    <property type="component" value="Chromosome"/>
</dbReference>
<dbReference type="GO" id="GO:0051604">
    <property type="term" value="P:protein maturation"/>
    <property type="evidence" value="ECO:0007669"/>
    <property type="project" value="TreeGrafter"/>
</dbReference>
<dbReference type="InterPro" id="IPR042243">
    <property type="entry name" value="HypD_1"/>
</dbReference>
<accession>A0A410P626</accession>
<dbReference type="PANTHER" id="PTHR30149">
    <property type="entry name" value="HYDROGENASE PROTEIN ASSEMBLY PROTEIN HYPD"/>
    <property type="match status" value="1"/>
</dbReference>
<dbReference type="InterPro" id="IPR002780">
    <property type="entry name" value="Hyd_form_HypD"/>
</dbReference>
<keyword evidence="2" id="KW-0479">Metal-binding</keyword>
<dbReference type="GO" id="GO:0051539">
    <property type="term" value="F:4 iron, 4 sulfur cluster binding"/>
    <property type="evidence" value="ECO:0007669"/>
    <property type="project" value="TreeGrafter"/>
</dbReference>
<keyword evidence="3" id="KW-0408">Iron</keyword>
<comment type="similarity">
    <text evidence="1">Belongs to the HypD family.</text>
</comment>
<dbReference type="NCBIfam" id="TIGR00075">
    <property type="entry name" value="hypD"/>
    <property type="match status" value="1"/>
</dbReference>
<reference evidence="4 5" key="1">
    <citation type="submission" date="2017-01" db="EMBL/GenBank/DDBJ databases">
        <title>First insights into the biology of 'candidatus Vampirococcus archaeovorus'.</title>
        <authorList>
            <person name="Kizina J."/>
            <person name="Jordan S."/>
            <person name="Stueber K."/>
            <person name="Reinhardt R."/>
            <person name="Harder J."/>
        </authorList>
    </citation>
    <scope>NUCLEOTIDE SEQUENCE [LARGE SCALE GENOMIC DNA]</scope>
    <source>
        <strain evidence="4 5">LiM</strain>
    </source>
</reference>
<dbReference type="EMBL" id="CP019384">
    <property type="protein sequence ID" value="QAT17629.1"/>
    <property type="molecule type" value="Genomic_DNA"/>
</dbReference>
<dbReference type="Pfam" id="PF01924">
    <property type="entry name" value="HypD"/>
    <property type="match status" value="1"/>
</dbReference>
<dbReference type="AlphaFoldDB" id="A0A410P626"/>